<gene>
    <name evidence="1" type="ORF">MANES_13G121800</name>
</gene>
<dbReference type="STRING" id="3983.A0A2C9USA5"/>
<reference evidence="1" key="1">
    <citation type="submission" date="2016-02" db="EMBL/GenBank/DDBJ databases">
        <title>WGS assembly of Manihot esculenta.</title>
        <authorList>
            <person name="Bredeson J.V."/>
            <person name="Prochnik S.E."/>
            <person name="Lyons J.B."/>
            <person name="Schmutz J."/>
            <person name="Grimwood J."/>
            <person name="Vrebalov J."/>
            <person name="Bart R.S."/>
            <person name="Amuge T."/>
            <person name="Ferguson M.E."/>
            <person name="Green R."/>
            <person name="Putnam N."/>
            <person name="Stites J."/>
            <person name="Rounsley S."/>
            <person name="Rokhsar D.S."/>
        </authorList>
    </citation>
    <scope>NUCLEOTIDE SEQUENCE [LARGE SCALE GENOMIC DNA]</scope>
    <source>
        <tissue evidence="1">Leaf</tissue>
    </source>
</reference>
<evidence type="ECO:0000313" key="1">
    <source>
        <dbReference type="EMBL" id="OAY33755.1"/>
    </source>
</evidence>
<proteinExistence type="predicted"/>
<organism evidence="1">
    <name type="scientific">Manihot esculenta</name>
    <name type="common">Cassava</name>
    <name type="synonym">Jatropha manihot</name>
    <dbReference type="NCBI Taxonomy" id="3983"/>
    <lineage>
        <taxon>Eukaryota</taxon>
        <taxon>Viridiplantae</taxon>
        <taxon>Streptophyta</taxon>
        <taxon>Embryophyta</taxon>
        <taxon>Tracheophyta</taxon>
        <taxon>Spermatophyta</taxon>
        <taxon>Magnoliopsida</taxon>
        <taxon>eudicotyledons</taxon>
        <taxon>Gunneridae</taxon>
        <taxon>Pentapetalae</taxon>
        <taxon>rosids</taxon>
        <taxon>fabids</taxon>
        <taxon>Malpighiales</taxon>
        <taxon>Euphorbiaceae</taxon>
        <taxon>Crotonoideae</taxon>
        <taxon>Manihoteae</taxon>
        <taxon>Manihot</taxon>
    </lineage>
</organism>
<dbReference type="PANTHER" id="PTHR33070">
    <property type="entry name" value="OS06G0725500 PROTEIN"/>
    <property type="match status" value="1"/>
</dbReference>
<dbReference type="AlphaFoldDB" id="A0A2C9USA5"/>
<dbReference type="EMBL" id="CM004399">
    <property type="protein sequence ID" value="OAY33755.1"/>
    <property type="molecule type" value="Genomic_DNA"/>
</dbReference>
<dbReference type="PANTHER" id="PTHR33070:SF115">
    <property type="entry name" value="T23E18.15"/>
    <property type="match status" value="1"/>
</dbReference>
<sequence length="132" mass="15063">MSACHLRSISLPSRSHPLTIEEQLCKLKASQSSSKGHKLSGLKNLFTLCHERQSQCVENVLNGSLELLDLCDSTRDFFSQMKECVQELELSLRRRKGRDCGLRDEVDAYMISRKKLKKAICKCLKKSIYLSI</sequence>
<protein>
    <submittedName>
        <fullName evidence="1">Uncharacterized protein</fullName>
    </submittedName>
</protein>
<dbReference type="GO" id="GO:0048364">
    <property type="term" value="P:root development"/>
    <property type="evidence" value="ECO:0007669"/>
    <property type="project" value="InterPro"/>
</dbReference>
<name>A0A2C9USA5_MANES</name>
<dbReference type="Pfam" id="PF03087">
    <property type="entry name" value="BPS1"/>
    <property type="match status" value="1"/>
</dbReference>
<dbReference type="GO" id="GO:0048367">
    <property type="term" value="P:shoot system development"/>
    <property type="evidence" value="ECO:0007669"/>
    <property type="project" value="InterPro"/>
</dbReference>
<accession>A0A2C9USA5</accession>
<dbReference type="InterPro" id="IPR004320">
    <property type="entry name" value="BPS1_pln"/>
</dbReference>